<protein>
    <recommendedName>
        <fullName evidence="3">DUF4283 domain-containing protein</fullName>
    </recommendedName>
</protein>
<dbReference type="EMBL" id="JANJYJ010000010">
    <property type="protein sequence ID" value="KAK3185205.1"/>
    <property type="molecule type" value="Genomic_DNA"/>
</dbReference>
<name>A0AAD9ZPG7_9ROSI</name>
<evidence type="ECO:0008006" key="3">
    <source>
        <dbReference type="Google" id="ProtNLM"/>
    </source>
</evidence>
<dbReference type="Proteomes" id="UP001281410">
    <property type="component" value="Unassembled WGS sequence"/>
</dbReference>
<reference evidence="1" key="1">
    <citation type="journal article" date="2023" name="Plant J.">
        <title>Genome sequences and population genomics provide insights into the demographic history, inbreeding, and mutation load of two 'living fossil' tree species of Dipteronia.</title>
        <authorList>
            <person name="Feng Y."/>
            <person name="Comes H.P."/>
            <person name="Chen J."/>
            <person name="Zhu S."/>
            <person name="Lu R."/>
            <person name="Zhang X."/>
            <person name="Li P."/>
            <person name="Qiu J."/>
            <person name="Olsen K.M."/>
            <person name="Qiu Y."/>
        </authorList>
    </citation>
    <scope>NUCLEOTIDE SEQUENCE</scope>
    <source>
        <strain evidence="1">NBL</strain>
    </source>
</reference>
<evidence type="ECO:0000313" key="1">
    <source>
        <dbReference type="EMBL" id="KAK3185205.1"/>
    </source>
</evidence>
<accession>A0AAD9ZPG7</accession>
<evidence type="ECO:0000313" key="2">
    <source>
        <dbReference type="Proteomes" id="UP001281410"/>
    </source>
</evidence>
<dbReference type="PANTHER" id="PTHR31286:SF99">
    <property type="entry name" value="DUF4283 DOMAIN-CONTAINING PROTEIN"/>
    <property type="match status" value="1"/>
</dbReference>
<keyword evidence="2" id="KW-1185">Reference proteome</keyword>
<comment type="caution">
    <text evidence="1">The sequence shown here is derived from an EMBL/GenBank/DDBJ whole genome shotgun (WGS) entry which is preliminary data.</text>
</comment>
<sequence length="284" mass="31808">MLVWVRLSKLPMEWIDVDLLRYIGGMLNTTFKVDIITETQARGRFTRICIEIDITKPLKSSLVVEDRVVKVEYGSMGLICFKYGRVGHNKEAWYHGNGSSIFVAETSSKNEGNGKDLGKILVGSSNMGKISTNKVLAEISNRKSPSKNHFSIAASQYLVEAPYRNKSIFNKPFKENVNEIWVNRNGMGHKKNIQPITNTTTKDMEEDIEDSAVLQSIHKEVMEISTGGDCISTDTEILLLGTEESYKESFRPISNRTGIGIPKVTVCEPGPGPSSYRFTGTRRY</sequence>
<dbReference type="InterPro" id="IPR040256">
    <property type="entry name" value="At4g02000-like"/>
</dbReference>
<proteinExistence type="predicted"/>
<organism evidence="1 2">
    <name type="scientific">Dipteronia sinensis</name>
    <dbReference type="NCBI Taxonomy" id="43782"/>
    <lineage>
        <taxon>Eukaryota</taxon>
        <taxon>Viridiplantae</taxon>
        <taxon>Streptophyta</taxon>
        <taxon>Embryophyta</taxon>
        <taxon>Tracheophyta</taxon>
        <taxon>Spermatophyta</taxon>
        <taxon>Magnoliopsida</taxon>
        <taxon>eudicotyledons</taxon>
        <taxon>Gunneridae</taxon>
        <taxon>Pentapetalae</taxon>
        <taxon>rosids</taxon>
        <taxon>malvids</taxon>
        <taxon>Sapindales</taxon>
        <taxon>Sapindaceae</taxon>
        <taxon>Hippocastanoideae</taxon>
        <taxon>Acereae</taxon>
        <taxon>Dipteronia</taxon>
    </lineage>
</organism>
<dbReference type="PANTHER" id="PTHR31286">
    <property type="entry name" value="GLYCINE-RICH CELL WALL STRUCTURAL PROTEIN 1.8-LIKE"/>
    <property type="match status" value="1"/>
</dbReference>
<dbReference type="AlphaFoldDB" id="A0AAD9ZPG7"/>
<gene>
    <name evidence="1" type="ORF">Dsin_032491</name>
</gene>